<evidence type="ECO:0000313" key="7">
    <source>
        <dbReference type="Proteomes" id="UP000813824"/>
    </source>
</evidence>
<dbReference type="PANTHER" id="PTHR43712">
    <property type="entry name" value="PUTATIVE (AFU_ORTHOLOGUE AFUA_4G14580)-RELATED"/>
    <property type="match status" value="1"/>
</dbReference>
<dbReference type="Pfam" id="PF08100">
    <property type="entry name" value="Dimerisation"/>
    <property type="match status" value="1"/>
</dbReference>
<dbReference type="InterPro" id="IPR029063">
    <property type="entry name" value="SAM-dependent_MTases_sf"/>
</dbReference>
<dbReference type="Gene3D" id="1.10.10.10">
    <property type="entry name" value="Winged helix-like DNA-binding domain superfamily/Winged helix DNA-binding domain"/>
    <property type="match status" value="1"/>
</dbReference>
<keyword evidence="1 6" id="KW-0489">Methyltransferase</keyword>
<dbReference type="Pfam" id="PF00891">
    <property type="entry name" value="Methyltransf_2"/>
    <property type="match status" value="1"/>
</dbReference>
<name>A0A8K0XQN4_9AGAR</name>
<protein>
    <submittedName>
        <fullName evidence="6">S-adenosyl-L-methionine-dependent methyltransferase</fullName>
    </submittedName>
</protein>
<dbReference type="InterPro" id="IPR012967">
    <property type="entry name" value="COMT_dimerisation"/>
</dbReference>
<feature type="domain" description="O-methyltransferase dimerisation" evidence="5">
    <location>
        <begin position="87"/>
        <end position="157"/>
    </location>
</feature>
<organism evidence="6 7">
    <name type="scientific">Cristinia sonorae</name>
    <dbReference type="NCBI Taxonomy" id="1940300"/>
    <lineage>
        <taxon>Eukaryota</taxon>
        <taxon>Fungi</taxon>
        <taxon>Dikarya</taxon>
        <taxon>Basidiomycota</taxon>
        <taxon>Agaricomycotina</taxon>
        <taxon>Agaricomycetes</taxon>
        <taxon>Agaricomycetidae</taxon>
        <taxon>Agaricales</taxon>
        <taxon>Pleurotineae</taxon>
        <taxon>Stephanosporaceae</taxon>
        <taxon>Cristinia</taxon>
    </lineage>
</organism>
<dbReference type="SUPFAM" id="SSF53335">
    <property type="entry name" value="S-adenosyl-L-methionine-dependent methyltransferases"/>
    <property type="match status" value="1"/>
</dbReference>
<evidence type="ECO:0000259" key="4">
    <source>
        <dbReference type="Pfam" id="PF00891"/>
    </source>
</evidence>
<accession>A0A8K0XQN4</accession>
<dbReference type="GO" id="GO:0008171">
    <property type="term" value="F:O-methyltransferase activity"/>
    <property type="evidence" value="ECO:0007669"/>
    <property type="project" value="InterPro"/>
</dbReference>
<dbReference type="PROSITE" id="PS51683">
    <property type="entry name" value="SAM_OMT_II"/>
    <property type="match status" value="1"/>
</dbReference>
<evidence type="ECO:0000313" key="6">
    <source>
        <dbReference type="EMBL" id="KAH8101607.1"/>
    </source>
</evidence>
<dbReference type="PANTHER" id="PTHR43712:SF2">
    <property type="entry name" value="O-METHYLTRANSFERASE CICE"/>
    <property type="match status" value="1"/>
</dbReference>
<dbReference type="GO" id="GO:0046983">
    <property type="term" value="F:protein dimerization activity"/>
    <property type="evidence" value="ECO:0007669"/>
    <property type="project" value="InterPro"/>
</dbReference>
<dbReference type="InterPro" id="IPR016461">
    <property type="entry name" value="COMT-like"/>
</dbReference>
<keyword evidence="3" id="KW-0949">S-adenosyl-L-methionine</keyword>
<comment type="caution">
    <text evidence="6">The sequence shown here is derived from an EMBL/GenBank/DDBJ whole genome shotgun (WGS) entry which is preliminary data.</text>
</comment>
<dbReference type="GO" id="GO:0032259">
    <property type="term" value="P:methylation"/>
    <property type="evidence" value="ECO:0007669"/>
    <property type="project" value="UniProtKB-KW"/>
</dbReference>
<keyword evidence="2" id="KW-0808">Transferase</keyword>
<reference evidence="6" key="1">
    <citation type="journal article" date="2021" name="New Phytol.">
        <title>Evolutionary innovations through gain and loss of genes in the ectomycorrhizal Boletales.</title>
        <authorList>
            <person name="Wu G."/>
            <person name="Miyauchi S."/>
            <person name="Morin E."/>
            <person name="Kuo A."/>
            <person name="Drula E."/>
            <person name="Varga T."/>
            <person name="Kohler A."/>
            <person name="Feng B."/>
            <person name="Cao Y."/>
            <person name="Lipzen A."/>
            <person name="Daum C."/>
            <person name="Hundley H."/>
            <person name="Pangilinan J."/>
            <person name="Johnson J."/>
            <person name="Barry K."/>
            <person name="LaButti K."/>
            <person name="Ng V."/>
            <person name="Ahrendt S."/>
            <person name="Min B."/>
            <person name="Choi I.G."/>
            <person name="Park H."/>
            <person name="Plett J.M."/>
            <person name="Magnuson J."/>
            <person name="Spatafora J.W."/>
            <person name="Nagy L.G."/>
            <person name="Henrissat B."/>
            <person name="Grigoriev I.V."/>
            <person name="Yang Z.L."/>
            <person name="Xu J."/>
            <person name="Martin F.M."/>
        </authorList>
    </citation>
    <scope>NUCLEOTIDE SEQUENCE</scope>
    <source>
        <strain evidence="6">KKN 215</strain>
    </source>
</reference>
<feature type="domain" description="O-methyltransferase C-terminal" evidence="4">
    <location>
        <begin position="196"/>
        <end position="369"/>
    </location>
</feature>
<evidence type="ECO:0000256" key="1">
    <source>
        <dbReference type="ARBA" id="ARBA00022603"/>
    </source>
</evidence>
<evidence type="ECO:0000256" key="2">
    <source>
        <dbReference type="ARBA" id="ARBA00022679"/>
    </source>
</evidence>
<dbReference type="InterPro" id="IPR036390">
    <property type="entry name" value="WH_DNA-bd_sf"/>
</dbReference>
<sequence length="443" mass="50020">MEATFADLDKLVALITSAVADLKDEHRRMQYPFPSLNDTQPHPLDSQHTPPKLNQAIQTIQGACAQLTTMVTPPSHTLARRALECLNSACTRVVIEVKIADILKDHPEGLHVSELAGKTGVHPQKLGRILRLLATNHCFREVRKDVYVNNRLSMLLTPEDEVGVYVHMAGDEMYKSGVYLCETLLDKNLSHSLEPDKTAFTRFYGKTLWDFWEEHPRNRQRFQVAMAGWAQVENMHSAERGYPWSAAPPGTVLCEVVGGLGHMSMHIARRHPNINVIVQDLESIVNQAIGYWNGFGAELVEQDRVDFLPLDPLVESPVEDCDYYYVKHVLHHWHDEGAVTILSNVRKVMKPSSRLILQEYIIQSTAGDACKEENDSLPRAPAPLLANYGEGKINRYLLDITMLTCLNSKERTFLEYKGLCERAGLKFVKMYDCGELSALEFKA</sequence>
<dbReference type="AlphaFoldDB" id="A0A8K0XQN4"/>
<dbReference type="EMBL" id="JAEVFJ010000012">
    <property type="protein sequence ID" value="KAH8101607.1"/>
    <property type="molecule type" value="Genomic_DNA"/>
</dbReference>
<dbReference type="OrthoDB" id="1606438at2759"/>
<dbReference type="InterPro" id="IPR036388">
    <property type="entry name" value="WH-like_DNA-bd_sf"/>
</dbReference>
<dbReference type="SUPFAM" id="SSF46785">
    <property type="entry name" value="Winged helix' DNA-binding domain"/>
    <property type="match status" value="1"/>
</dbReference>
<proteinExistence type="predicted"/>
<keyword evidence="7" id="KW-1185">Reference proteome</keyword>
<evidence type="ECO:0000259" key="5">
    <source>
        <dbReference type="Pfam" id="PF08100"/>
    </source>
</evidence>
<dbReference type="InterPro" id="IPR001077">
    <property type="entry name" value="COMT_C"/>
</dbReference>
<evidence type="ECO:0000256" key="3">
    <source>
        <dbReference type="ARBA" id="ARBA00022691"/>
    </source>
</evidence>
<dbReference type="Gene3D" id="3.40.50.150">
    <property type="entry name" value="Vaccinia Virus protein VP39"/>
    <property type="match status" value="1"/>
</dbReference>
<dbReference type="Proteomes" id="UP000813824">
    <property type="component" value="Unassembled WGS sequence"/>
</dbReference>
<gene>
    <name evidence="6" type="ORF">BXZ70DRAFT_934101</name>
</gene>